<evidence type="ECO:0000259" key="1">
    <source>
        <dbReference type="SMART" id="SM00471"/>
    </source>
</evidence>
<dbReference type="AlphaFoldDB" id="A0A2M7INH8"/>
<dbReference type="GO" id="GO:0008893">
    <property type="term" value="F:guanosine-3',5'-bis(diphosphate) 3'-diphosphatase activity"/>
    <property type="evidence" value="ECO:0007669"/>
    <property type="project" value="TreeGrafter"/>
</dbReference>
<organism evidence="2 3">
    <name type="scientific">Candidatus Kaiserbacteria bacterium CG_4_8_14_3_um_filter_38_9</name>
    <dbReference type="NCBI Taxonomy" id="1974599"/>
    <lineage>
        <taxon>Bacteria</taxon>
        <taxon>Candidatus Kaiseribacteriota</taxon>
    </lineage>
</organism>
<dbReference type="SMART" id="SM00471">
    <property type="entry name" value="HDc"/>
    <property type="match status" value="1"/>
</dbReference>
<name>A0A2M7INH8_9BACT</name>
<comment type="caution">
    <text evidence="2">The sequence shown here is derived from an EMBL/GenBank/DDBJ whole genome shotgun (WGS) entry which is preliminary data.</text>
</comment>
<dbReference type="PANTHER" id="PTHR46246:SF1">
    <property type="entry name" value="GUANOSINE-3',5'-BIS(DIPHOSPHATE) 3'-PYROPHOSPHOHYDROLASE MESH1"/>
    <property type="match status" value="1"/>
</dbReference>
<sequence>MYTYRIEQAIRAAAVLHKDQSRKSSRPFPYVTHLFSVATILLDYTKDEDVIIAALLHDTIEDTDYTLDELNEDFGGRVTEIVSALTEPKYYHTQKLTWIERKTAYTKQIKNASIEAVTIAAVDKIHNFRSSVEEYYGDHNRFLQDFGKNLDERLEIYQSIANVINKRLNGALLEEFNHVFEEYKNFIYDIQKTQQAEKF</sequence>
<dbReference type="EMBL" id="PFHR01000130">
    <property type="protein sequence ID" value="PIW96906.1"/>
    <property type="molecule type" value="Genomic_DNA"/>
</dbReference>
<protein>
    <recommendedName>
        <fullName evidence="1">HD/PDEase domain-containing protein</fullName>
    </recommendedName>
</protein>
<dbReference type="Gene3D" id="1.10.3210.10">
    <property type="entry name" value="Hypothetical protein af1432"/>
    <property type="match status" value="1"/>
</dbReference>
<dbReference type="PANTHER" id="PTHR46246">
    <property type="entry name" value="GUANOSINE-3',5'-BIS(DIPHOSPHATE) 3'-PYROPHOSPHOHYDROLASE MESH1"/>
    <property type="match status" value="1"/>
</dbReference>
<accession>A0A2M7INH8</accession>
<gene>
    <name evidence="2" type="ORF">COZ82_02440</name>
</gene>
<proteinExistence type="predicted"/>
<reference evidence="3" key="1">
    <citation type="submission" date="2017-09" db="EMBL/GenBank/DDBJ databases">
        <title>Depth-based differentiation of microbial function through sediment-hosted aquifers and enrichment of novel symbionts in the deep terrestrial subsurface.</title>
        <authorList>
            <person name="Probst A.J."/>
            <person name="Ladd B."/>
            <person name="Jarett J.K."/>
            <person name="Geller-Mcgrath D.E."/>
            <person name="Sieber C.M.K."/>
            <person name="Emerson J.B."/>
            <person name="Anantharaman K."/>
            <person name="Thomas B.C."/>
            <person name="Malmstrom R."/>
            <person name="Stieglmeier M."/>
            <person name="Klingl A."/>
            <person name="Woyke T."/>
            <person name="Ryan C.M."/>
            <person name="Banfield J.F."/>
        </authorList>
    </citation>
    <scope>NUCLEOTIDE SEQUENCE [LARGE SCALE GENOMIC DNA]</scope>
</reference>
<feature type="domain" description="HD/PDEase" evidence="1">
    <location>
        <begin position="26"/>
        <end position="137"/>
    </location>
</feature>
<evidence type="ECO:0000313" key="3">
    <source>
        <dbReference type="Proteomes" id="UP000230837"/>
    </source>
</evidence>
<evidence type="ECO:0000313" key="2">
    <source>
        <dbReference type="EMBL" id="PIW96906.1"/>
    </source>
</evidence>
<dbReference type="InterPro" id="IPR003607">
    <property type="entry name" value="HD/PDEase_dom"/>
</dbReference>
<dbReference type="SUPFAM" id="SSF109604">
    <property type="entry name" value="HD-domain/PDEase-like"/>
    <property type="match status" value="1"/>
</dbReference>
<dbReference type="Proteomes" id="UP000230837">
    <property type="component" value="Unassembled WGS sequence"/>
</dbReference>
<dbReference type="Pfam" id="PF13328">
    <property type="entry name" value="HD_4"/>
    <property type="match status" value="1"/>
</dbReference>
<dbReference type="InterPro" id="IPR052194">
    <property type="entry name" value="MESH1"/>
</dbReference>